<feature type="signal peptide" evidence="1">
    <location>
        <begin position="1"/>
        <end position="21"/>
    </location>
</feature>
<dbReference type="Proteomes" id="UP000280346">
    <property type="component" value="Unassembled WGS sequence"/>
</dbReference>
<reference evidence="2 3" key="1">
    <citation type="submission" date="2018-12" db="EMBL/GenBank/DDBJ databases">
        <authorList>
            <person name="Yang Y."/>
        </authorList>
    </citation>
    <scope>NUCLEOTIDE SEQUENCE [LARGE SCALE GENOMIC DNA]</scope>
    <source>
        <strain evidence="2 3">GSF71</strain>
    </source>
</reference>
<dbReference type="AlphaFoldDB" id="A0A433J917"/>
<comment type="caution">
    <text evidence="2">The sequence shown here is derived from an EMBL/GenBank/DDBJ whole genome shotgun (WGS) entry which is preliminary data.</text>
</comment>
<feature type="chain" id="PRO_5019236320" evidence="1">
    <location>
        <begin position="22"/>
        <end position="136"/>
    </location>
</feature>
<organism evidence="2 3">
    <name type="scientific">Azospirillum doebereinerae</name>
    <dbReference type="NCBI Taxonomy" id="92933"/>
    <lineage>
        <taxon>Bacteria</taxon>
        <taxon>Pseudomonadati</taxon>
        <taxon>Pseudomonadota</taxon>
        <taxon>Alphaproteobacteria</taxon>
        <taxon>Rhodospirillales</taxon>
        <taxon>Azospirillaceae</taxon>
        <taxon>Azospirillum</taxon>
    </lineage>
</organism>
<gene>
    <name evidence="2" type="ORF">EJ913_13775</name>
</gene>
<evidence type="ECO:0000313" key="3">
    <source>
        <dbReference type="Proteomes" id="UP000280346"/>
    </source>
</evidence>
<protein>
    <submittedName>
        <fullName evidence="2">Uncharacterized protein</fullName>
    </submittedName>
</protein>
<name>A0A433J917_9PROT</name>
<proteinExistence type="predicted"/>
<accession>A0A433J917</accession>
<dbReference type="RefSeq" id="WP_126998738.1">
    <property type="nucleotide sequence ID" value="NZ_JAKOAR010000052.1"/>
</dbReference>
<evidence type="ECO:0000256" key="1">
    <source>
        <dbReference type="SAM" id="SignalP"/>
    </source>
</evidence>
<keyword evidence="1" id="KW-0732">Signal</keyword>
<sequence>MRATAMTVLMATLIAAPPALAPPAFAQGRPAVDFSACQTLTRHRPAADVEYRPGVDVRGRPVAPADLPGSAPTVPLDRFDIPVSGDLARVIGLNVPGRDSNVQVGWLSLEGNHLFFNGQPIGGPAEAELYAYCRSR</sequence>
<keyword evidence="3" id="KW-1185">Reference proteome</keyword>
<dbReference type="OrthoDB" id="7365624at2"/>
<dbReference type="EMBL" id="RZIJ01000009">
    <property type="protein sequence ID" value="RUQ70824.1"/>
    <property type="molecule type" value="Genomic_DNA"/>
</dbReference>
<evidence type="ECO:0000313" key="2">
    <source>
        <dbReference type="EMBL" id="RUQ70824.1"/>
    </source>
</evidence>